<evidence type="ECO:0008006" key="8">
    <source>
        <dbReference type="Google" id="ProtNLM"/>
    </source>
</evidence>
<comment type="caution">
    <text evidence="6">The sequence shown here is derived from an EMBL/GenBank/DDBJ whole genome shotgun (WGS) entry which is preliminary data.</text>
</comment>
<evidence type="ECO:0000256" key="5">
    <source>
        <dbReference type="SAM" id="Phobius"/>
    </source>
</evidence>
<name>A0A2J0LHQ6_9BACT</name>
<dbReference type="Proteomes" id="UP000231267">
    <property type="component" value="Unassembled WGS sequence"/>
</dbReference>
<dbReference type="InterPro" id="IPR003825">
    <property type="entry name" value="Colicin-V_CvpA"/>
</dbReference>
<comment type="subcellular location">
    <subcellularLocation>
        <location evidence="1">Membrane</location>
        <topology evidence="1">Multi-pass membrane protein</topology>
    </subcellularLocation>
</comment>
<dbReference type="PANTHER" id="PTHR37306">
    <property type="entry name" value="COLICIN V PRODUCTION PROTEIN"/>
    <property type="match status" value="1"/>
</dbReference>
<keyword evidence="2 5" id="KW-0812">Transmembrane</keyword>
<feature type="transmembrane region" description="Helical" evidence="5">
    <location>
        <begin position="28"/>
        <end position="45"/>
    </location>
</feature>
<evidence type="ECO:0000256" key="1">
    <source>
        <dbReference type="ARBA" id="ARBA00004141"/>
    </source>
</evidence>
<dbReference type="EMBL" id="PFGP01000083">
    <property type="protein sequence ID" value="PIW66394.1"/>
    <property type="molecule type" value="Genomic_DNA"/>
</dbReference>
<sequence>MNWFDIFVVILLIRTSYMGFKNGLSVDIYKAAGLCISGLAAFYFYNRVVFLVSNYITIPIEETQLAAISFILILLACLFACKIIFTLIQKIAQIRFVKFFDSTVGMISGLIRGIVIACLFFMILNWSAFDYIKRSVQEKSFSGVYIVYVNSQAKGVLNKILPE</sequence>
<evidence type="ECO:0000313" key="7">
    <source>
        <dbReference type="Proteomes" id="UP000231267"/>
    </source>
</evidence>
<dbReference type="AlphaFoldDB" id="A0A2J0LHQ6"/>
<protein>
    <recommendedName>
        <fullName evidence="8">Colicin V production protein</fullName>
    </recommendedName>
</protein>
<feature type="transmembrane region" description="Helical" evidence="5">
    <location>
        <begin position="109"/>
        <end position="129"/>
    </location>
</feature>
<organism evidence="6 7">
    <name type="scientific">Candidatus Taenaricola geysiri</name>
    <dbReference type="NCBI Taxonomy" id="1974752"/>
    <lineage>
        <taxon>Bacteria</taxon>
        <taxon>Pseudomonadati</taxon>
        <taxon>Candidatus Omnitrophota</taxon>
        <taxon>Candidatus Taenaricola</taxon>
    </lineage>
</organism>
<dbReference type="GO" id="GO:0009403">
    <property type="term" value="P:toxin biosynthetic process"/>
    <property type="evidence" value="ECO:0007669"/>
    <property type="project" value="InterPro"/>
</dbReference>
<dbReference type="Pfam" id="PF02674">
    <property type="entry name" value="Colicin_V"/>
    <property type="match status" value="1"/>
</dbReference>
<keyword evidence="3 5" id="KW-1133">Transmembrane helix</keyword>
<dbReference type="GO" id="GO:0016020">
    <property type="term" value="C:membrane"/>
    <property type="evidence" value="ECO:0007669"/>
    <property type="project" value="UniProtKB-SubCell"/>
</dbReference>
<evidence type="ECO:0000256" key="2">
    <source>
        <dbReference type="ARBA" id="ARBA00022692"/>
    </source>
</evidence>
<proteinExistence type="predicted"/>
<keyword evidence="4 5" id="KW-0472">Membrane</keyword>
<reference evidence="6 7" key="1">
    <citation type="submission" date="2017-09" db="EMBL/GenBank/DDBJ databases">
        <title>Depth-based differentiation of microbial function through sediment-hosted aquifers and enrichment of novel symbionts in the deep terrestrial subsurface.</title>
        <authorList>
            <person name="Probst A.J."/>
            <person name="Ladd B."/>
            <person name="Jarett J.K."/>
            <person name="Geller-Mcgrath D.E."/>
            <person name="Sieber C.M."/>
            <person name="Emerson J.B."/>
            <person name="Anantharaman K."/>
            <person name="Thomas B.C."/>
            <person name="Malmstrom R."/>
            <person name="Stieglmeier M."/>
            <person name="Klingl A."/>
            <person name="Woyke T."/>
            <person name="Ryan C.M."/>
            <person name="Banfield J.F."/>
        </authorList>
    </citation>
    <scope>NUCLEOTIDE SEQUENCE [LARGE SCALE GENOMIC DNA]</scope>
    <source>
        <strain evidence="6">CG12_big_fil_rev_8_21_14_0_65_43_15</strain>
    </source>
</reference>
<dbReference type="PANTHER" id="PTHR37306:SF1">
    <property type="entry name" value="COLICIN V PRODUCTION PROTEIN"/>
    <property type="match status" value="1"/>
</dbReference>
<gene>
    <name evidence="6" type="ORF">COW11_03555</name>
</gene>
<feature type="transmembrane region" description="Helical" evidence="5">
    <location>
        <begin position="65"/>
        <end position="88"/>
    </location>
</feature>
<evidence type="ECO:0000256" key="3">
    <source>
        <dbReference type="ARBA" id="ARBA00022989"/>
    </source>
</evidence>
<evidence type="ECO:0000313" key="6">
    <source>
        <dbReference type="EMBL" id="PIW66394.1"/>
    </source>
</evidence>
<evidence type="ECO:0000256" key="4">
    <source>
        <dbReference type="ARBA" id="ARBA00023136"/>
    </source>
</evidence>
<accession>A0A2J0LHQ6</accession>